<accession>A0A0D0DAL6</accession>
<reference evidence="2" key="2">
    <citation type="submission" date="2015-01" db="EMBL/GenBank/DDBJ databases">
        <title>Evolutionary Origins and Diversification of the Mycorrhizal Mutualists.</title>
        <authorList>
            <consortium name="DOE Joint Genome Institute"/>
            <consortium name="Mycorrhizal Genomics Consortium"/>
            <person name="Kohler A."/>
            <person name="Kuo A."/>
            <person name="Nagy L.G."/>
            <person name="Floudas D."/>
            <person name="Copeland A."/>
            <person name="Barry K.W."/>
            <person name="Cichocki N."/>
            <person name="Veneault-Fourrey C."/>
            <person name="LaButti K."/>
            <person name="Lindquist E.A."/>
            <person name="Lipzen A."/>
            <person name="Lundell T."/>
            <person name="Morin E."/>
            <person name="Murat C."/>
            <person name="Riley R."/>
            <person name="Ohm R."/>
            <person name="Sun H."/>
            <person name="Tunlid A."/>
            <person name="Henrissat B."/>
            <person name="Grigoriev I.V."/>
            <person name="Hibbett D.S."/>
            <person name="Martin F."/>
        </authorList>
    </citation>
    <scope>NUCLEOTIDE SEQUENCE [LARGE SCALE GENOMIC DNA]</scope>
    <source>
        <strain evidence="2">Ve08.2h10</strain>
    </source>
</reference>
<dbReference type="OrthoDB" id="2677435at2759"/>
<proteinExistence type="predicted"/>
<dbReference type="AlphaFoldDB" id="A0A0D0DAL6"/>
<protein>
    <submittedName>
        <fullName evidence="1">Uncharacterized protein</fullName>
    </submittedName>
</protein>
<dbReference type="EMBL" id="KN826928">
    <property type="protein sequence ID" value="KIK77569.1"/>
    <property type="molecule type" value="Genomic_DNA"/>
</dbReference>
<name>A0A0D0DAL6_9AGAM</name>
<reference evidence="1 2" key="1">
    <citation type="submission" date="2014-04" db="EMBL/GenBank/DDBJ databases">
        <authorList>
            <consortium name="DOE Joint Genome Institute"/>
            <person name="Kuo A."/>
            <person name="Kohler A."/>
            <person name="Jargeat P."/>
            <person name="Nagy L.G."/>
            <person name="Floudas D."/>
            <person name="Copeland A."/>
            <person name="Barry K.W."/>
            <person name="Cichocki N."/>
            <person name="Veneault-Fourrey C."/>
            <person name="LaButti K."/>
            <person name="Lindquist E.A."/>
            <person name="Lipzen A."/>
            <person name="Lundell T."/>
            <person name="Morin E."/>
            <person name="Murat C."/>
            <person name="Sun H."/>
            <person name="Tunlid A."/>
            <person name="Henrissat B."/>
            <person name="Grigoriev I.V."/>
            <person name="Hibbett D.S."/>
            <person name="Martin F."/>
            <person name="Nordberg H.P."/>
            <person name="Cantor M.N."/>
            <person name="Hua S.X."/>
        </authorList>
    </citation>
    <scope>NUCLEOTIDE SEQUENCE [LARGE SCALE GENOMIC DNA]</scope>
    <source>
        <strain evidence="1 2">Ve08.2h10</strain>
    </source>
</reference>
<evidence type="ECO:0000313" key="2">
    <source>
        <dbReference type="Proteomes" id="UP000054538"/>
    </source>
</evidence>
<dbReference type="InParanoid" id="A0A0D0DAL6"/>
<evidence type="ECO:0000313" key="1">
    <source>
        <dbReference type="EMBL" id="KIK77569.1"/>
    </source>
</evidence>
<organism evidence="1 2">
    <name type="scientific">Paxillus rubicundulus Ve08.2h10</name>
    <dbReference type="NCBI Taxonomy" id="930991"/>
    <lineage>
        <taxon>Eukaryota</taxon>
        <taxon>Fungi</taxon>
        <taxon>Dikarya</taxon>
        <taxon>Basidiomycota</taxon>
        <taxon>Agaricomycotina</taxon>
        <taxon>Agaricomycetes</taxon>
        <taxon>Agaricomycetidae</taxon>
        <taxon>Boletales</taxon>
        <taxon>Paxilineae</taxon>
        <taxon>Paxillaceae</taxon>
        <taxon>Paxillus</taxon>
    </lineage>
</organism>
<sequence length="148" mass="16360">MNDFFAHNKDVNHQALCHKCTFIYQDMDTPLLATIHIHANISHIDVPSFNMKKLALCGVSGALSVSCAATSQQLNEAMGKESMTKYAFSAQNWKSATSGYFYSVSARGDDRVHLQVIESMSQNILAICGTDSVDKYLGEPQDNYEFPA</sequence>
<dbReference type="HOGENOM" id="CLU_118683_0_0_1"/>
<dbReference type="Proteomes" id="UP000054538">
    <property type="component" value="Unassembled WGS sequence"/>
</dbReference>
<gene>
    <name evidence="1" type="ORF">PAXRUDRAFT_36773</name>
</gene>
<keyword evidence="2" id="KW-1185">Reference proteome</keyword>